<dbReference type="GO" id="GO:0042393">
    <property type="term" value="F:histone binding"/>
    <property type="evidence" value="ECO:0007669"/>
    <property type="project" value="TreeGrafter"/>
</dbReference>
<evidence type="ECO:0000256" key="2">
    <source>
        <dbReference type="SAM" id="MobiDB-lite"/>
    </source>
</evidence>
<dbReference type="GO" id="GO:0000779">
    <property type="term" value="C:condensed chromosome, centromeric region"/>
    <property type="evidence" value="ECO:0007669"/>
    <property type="project" value="TreeGrafter"/>
</dbReference>
<dbReference type="Gene3D" id="1.25.10.10">
    <property type="entry name" value="Leucine-rich Repeat Variant"/>
    <property type="match status" value="1"/>
</dbReference>
<name>A0A915D6C5_9BILA</name>
<keyword evidence="4" id="KW-1185">Reference proteome</keyword>
<dbReference type="Pfam" id="PF12922">
    <property type="entry name" value="Cnd1_N"/>
    <property type="match status" value="1"/>
</dbReference>
<dbReference type="InterPro" id="IPR016024">
    <property type="entry name" value="ARM-type_fold"/>
</dbReference>
<dbReference type="PANTHER" id="PTHR14222">
    <property type="entry name" value="CONDENSIN"/>
    <property type="match status" value="1"/>
</dbReference>
<dbReference type="GO" id="GO:0007076">
    <property type="term" value="P:mitotic chromosome condensation"/>
    <property type="evidence" value="ECO:0007669"/>
    <property type="project" value="InterPro"/>
</dbReference>
<dbReference type="GO" id="GO:0010032">
    <property type="term" value="P:meiotic chromosome condensation"/>
    <property type="evidence" value="ECO:0007669"/>
    <property type="project" value="TreeGrafter"/>
</dbReference>
<dbReference type="InterPro" id="IPR024324">
    <property type="entry name" value="Condensin_cplx_su1_N"/>
</dbReference>
<dbReference type="GO" id="GO:0000796">
    <property type="term" value="C:condensin complex"/>
    <property type="evidence" value="ECO:0007669"/>
    <property type="project" value="TreeGrafter"/>
</dbReference>
<dbReference type="PANTHER" id="PTHR14222:SF2">
    <property type="entry name" value="CONDENSIN COMPLEX SUBUNIT 1"/>
    <property type="match status" value="1"/>
</dbReference>
<evidence type="ECO:0000313" key="4">
    <source>
        <dbReference type="Proteomes" id="UP000887574"/>
    </source>
</evidence>
<reference evidence="5" key="1">
    <citation type="submission" date="2022-11" db="UniProtKB">
        <authorList>
            <consortium name="WormBaseParasite"/>
        </authorList>
    </citation>
    <scope>IDENTIFICATION</scope>
</reference>
<keyword evidence="1" id="KW-0226">DNA condensation</keyword>
<organism evidence="4 5">
    <name type="scientific">Ditylenchus dipsaci</name>
    <dbReference type="NCBI Taxonomy" id="166011"/>
    <lineage>
        <taxon>Eukaryota</taxon>
        <taxon>Metazoa</taxon>
        <taxon>Ecdysozoa</taxon>
        <taxon>Nematoda</taxon>
        <taxon>Chromadorea</taxon>
        <taxon>Rhabditida</taxon>
        <taxon>Tylenchina</taxon>
        <taxon>Tylenchomorpha</taxon>
        <taxon>Sphaerularioidea</taxon>
        <taxon>Anguinidae</taxon>
        <taxon>Anguininae</taxon>
        <taxon>Ditylenchus</taxon>
    </lineage>
</organism>
<evidence type="ECO:0000259" key="3">
    <source>
        <dbReference type="Pfam" id="PF12922"/>
    </source>
</evidence>
<feature type="domain" description="Condensin complex subunit 1 N-terminal" evidence="3">
    <location>
        <begin position="114"/>
        <end position="283"/>
    </location>
</feature>
<dbReference type="Proteomes" id="UP000887574">
    <property type="component" value="Unplaced"/>
</dbReference>
<dbReference type="InterPro" id="IPR011989">
    <property type="entry name" value="ARM-like"/>
</dbReference>
<dbReference type="AlphaFoldDB" id="A0A915D6C5"/>
<feature type="region of interest" description="Disordered" evidence="2">
    <location>
        <begin position="185"/>
        <end position="204"/>
    </location>
</feature>
<sequence>MRVTVTEKPGFNIDIDYCQLNLLSVDYYRVLTALATKMPKFVIPQRDDDLLEASEGVFHVSELVTETDDIVQSLNRFQSLVNKQEFEQLEEYFDEFFAVARHNEEISFDLKYHAFDILAKGLSNFTPPLRNHVSDVINSTLLTDELSELNEKYRNCLLMYIYLLSRISHQIEAYVSKKTRSVNADQKGKKAAADPSEDSTVSSWNSQDGRLRLLRLLFGITTIEAVHEDGPPVRAGIKFLFTPNILDEQLVECVLKIVMKILENPEASKASGKNILIASFHVLRAVCIGWEQSNIVAMLLMELAAGLEYFQKPGVTTFHFVDCILMLQTKDELRPLLSEMIKYLGKFDPQSFAGDTSAKAFCLFITTMAEKDPTTLLKNMAPLMAFLSYDPPTLRNAMLTAFADIASKCSDDENENQSFEKQRRAMLTRLQDHIQDTAAVVRTRILHVWEKLATKQAIPNEQFRFLLVTDIGNRLKDSSVMVRKAAALIYLTKKYAGDS</sequence>
<proteinExistence type="predicted"/>
<dbReference type="SUPFAM" id="SSF48371">
    <property type="entry name" value="ARM repeat"/>
    <property type="match status" value="1"/>
</dbReference>
<evidence type="ECO:0000256" key="1">
    <source>
        <dbReference type="ARBA" id="ARBA00023067"/>
    </source>
</evidence>
<evidence type="ECO:0000313" key="5">
    <source>
        <dbReference type="WBParaSite" id="jg15824"/>
    </source>
</evidence>
<accession>A0A915D6C5</accession>
<dbReference type="InterPro" id="IPR026971">
    <property type="entry name" value="CND1/NCAPD3"/>
</dbReference>
<protein>
    <submittedName>
        <fullName evidence="5">Condensin complex subunit 1 N-terminal domain-containing protein</fullName>
    </submittedName>
</protein>
<dbReference type="WBParaSite" id="jg15824">
    <property type="protein sequence ID" value="jg15824"/>
    <property type="gene ID" value="jg15824"/>
</dbReference>